<gene>
    <name evidence="2" type="ORF">KCU98_g1477</name>
</gene>
<accession>A0A9P8G5T8</accession>
<name>A0A9P8G5T8_AURME</name>
<feature type="non-terminal residue" evidence="2">
    <location>
        <position position="291"/>
    </location>
</feature>
<feature type="region of interest" description="Disordered" evidence="1">
    <location>
        <begin position="161"/>
        <end position="183"/>
    </location>
</feature>
<dbReference type="AlphaFoldDB" id="A0A9P8G5T8"/>
<keyword evidence="3" id="KW-1185">Reference proteome</keyword>
<dbReference type="EMBL" id="JAHFXS010000053">
    <property type="protein sequence ID" value="KAG9989995.1"/>
    <property type="molecule type" value="Genomic_DNA"/>
</dbReference>
<proteinExistence type="predicted"/>
<organism evidence="2 3">
    <name type="scientific">Aureobasidium melanogenum</name>
    <name type="common">Aureobasidium pullulans var. melanogenum</name>
    <dbReference type="NCBI Taxonomy" id="46634"/>
    <lineage>
        <taxon>Eukaryota</taxon>
        <taxon>Fungi</taxon>
        <taxon>Dikarya</taxon>
        <taxon>Ascomycota</taxon>
        <taxon>Pezizomycotina</taxon>
        <taxon>Dothideomycetes</taxon>
        <taxon>Dothideomycetidae</taxon>
        <taxon>Dothideales</taxon>
        <taxon>Saccotheciaceae</taxon>
        <taxon>Aureobasidium</taxon>
    </lineage>
</organism>
<sequence length="291" mass="32309">MFPEHYVRALEAQQQKLEAAVHTMYYRLLTANAWPGPRLMEHDGNPLLHDVLVVLGLLESTDESKAQPDNQQSGIEEPQPVSPSGGGSVVESPDQQYQLRRNSAPTSFQDVISQDASQLRNQSNFSLPLVPEEARWFGGIPELLSRTTTGVHALAAPRRMDFEPAGSSTNKPQRPTANVQQGTQSLPASFDQQQTFVTAEGSQSAAYHYSSFGDTDLNLFEKSTDWWYAEPGDTAEQQVSMTGESSMNQSRPCELDGLWQLSKNRGIPQLSNDEDDGVDRELPTHFFKVGW</sequence>
<reference evidence="2" key="1">
    <citation type="journal article" date="2021" name="J Fungi (Basel)">
        <title>Virulence traits and population genomics of the black yeast Aureobasidium melanogenum.</title>
        <authorList>
            <person name="Cernosa A."/>
            <person name="Sun X."/>
            <person name="Gostincar C."/>
            <person name="Fang C."/>
            <person name="Gunde-Cimerman N."/>
            <person name="Song Z."/>
        </authorList>
    </citation>
    <scope>NUCLEOTIDE SEQUENCE</scope>
    <source>
        <strain evidence="2">EXF-9298</strain>
    </source>
</reference>
<feature type="compositionally biased region" description="Polar residues" evidence="1">
    <location>
        <begin position="166"/>
        <end position="183"/>
    </location>
</feature>
<evidence type="ECO:0000313" key="3">
    <source>
        <dbReference type="Proteomes" id="UP000729357"/>
    </source>
</evidence>
<evidence type="ECO:0000256" key="1">
    <source>
        <dbReference type="SAM" id="MobiDB-lite"/>
    </source>
</evidence>
<evidence type="ECO:0000313" key="2">
    <source>
        <dbReference type="EMBL" id="KAG9989995.1"/>
    </source>
</evidence>
<feature type="compositionally biased region" description="Polar residues" evidence="1">
    <location>
        <begin position="94"/>
        <end position="108"/>
    </location>
</feature>
<comment type="caution">
    <text evidence="2">The sequence shown here is derived from an EMBL/GenBank/DDBJ whole genome shotgun (WGS) entry which is preliminary data.</text>
</comment>
<dbReference type="Proteomes" id="UP000729357">
    <property type="component" value="Unassembled WGS sequence"/>
</dbReference>
<reference evidence="2" key="2">
    <citation type="submission" date="2021-08" db="EMBL/GenBank/DDBJ databases">
        <authorList>
            <person name="Gostincar C."/>
            <person name="Sun X."/>
            <person name="Song Z."/>
            <person name="Gunde-Cimerman N."/>
        </authorList>
    </citation>
    <scope>NUCLEOTIDE SEQUENCE</scope>
    <source>
        <strain evidence="2">EXF-9298</strain>
    </source>
</reference>
<protein>
    <submittedName>
        <fullName evidence="2">Uncharacterized protein</fullName>
    </submittedName>
</protein>
<feature type="region of interest" description="Disordered" evidence="1">
    <location>
        <begin position="63"/>
        <end position="108"/>
    </location>
</feature>
<feature type="compositionally biased region" description="Low complexity" evidence="1">
    <location>
        <begin position="76"/>
        <end position="93"/>
    </location>
</feature>